<organism evidence="1 2">
    <name type="scientific">Vaccinium darrowii</name>
    <dbReference type="NCBI Taxonomy" id="229202"/>
    <lineage>
        <taxon>Eukaryota</taxon>
        <taxon>Viridiplantae</taxon>
        <taxon>Streptophyta</taxon>
        <taxon>Embryophyta</taxon>
        <taxon>Tracheophyta</taxon>
        <taxon>Spermatophyta</taxon>
        <taxon>Magnoliopsida</taxon>
        <taxon>eudicotyledons</taxon>
        <taxon>Gunneridae</taxon>
        <taxon>Pentapetalae</taxon>
        <taxon>asterids</taxon>
        <taxon>Ericales</taxon>
        <taxon>Ericaceae</taxon>
        <taxon>Vaccinioideae</taxon>
        <taxon>Vaccinieae</taxon>
        <taxon>Vaccinium</taxon>
    </lineage>
</organism>
<comment type="caution">
    <text evidence="1">The sequence shown here is derived from an EMBL/GenBank/DDBJ whole genome shotgun (WGS) entry which is preliminary data.</text>
</comment>
<proteinExistence type="predicted"/>
<dbReference type="EMBL" id="CM037162">
    <property type="protein sequence ID" value="KAH7863894.1"/>
    <property type="molecule type" value="Genomic_DNA"/>
</dbReference>
<protein>
    <submittedName>
        <fullName evidence="1">Uncharacterized protein</fullName>
    </submittedName>
</protein>
<accession>A0ACB7ZDI3</accession>
<evidence type="ECO:0000313" key="1">
    <source>
        <dbReference type="EMBL" id="KAH7863894.1"/>
    </source>
</evidence>
<evidence type="ECO:0000313" key="2">
    <source>
        <dbReference type="Proteomes" id="UP000828048"/>
    </source>
</evidence>
<reference evidence="1 2" key="1">
    <citation type="journal article" date="2021" name="Hortic Res">
        <title>High-quality reference genome and annotation aids understanding of berry development for evergreen blueberry (Vaccinium darrowii).</title>
        <authorList>
            <person name="Yu J."/>
            <person name="Hulse-Kemp A.M."/>
            <person name="Babiker E."/>
            <person name="Staton M."/>
        </authorList>
    </citation>
    <scope>NUCLEOTIDE SEQUENCE [LARGE SCALE GENOMIC DNA]</scope>
    <source>
        <strain evidence="2">cv. NJ 8807/NJ 8810</strain>
        <tissue evidence="1">Young leaf</tissue>
    </source>
</reference>
<name>A0ACB7ZDI3_9ERIC</name>
<sequence length="338" mass="39672">MLELDAMAQKLGYAPPVAFYYKRRSSNLNNGLIPITCDKEAYGMLDFMDTERNIVVSWFFESNVEVLDDVDPQVVDDNVKIEEEVEDDSDSSTESVYYNDHSYLEDDGLYEAYVENETKFVGFPEDRRANVEHFDDQRELSDGDDKCDSENSFYSSSNLETEGRRKGPFKNFRSETDMEDPKFNIGMYVSTPKDFKQAIKQHAIKHQRNIKLVKNDKRRVRTRCQKPCQWEVYAAKVLGEASYQGLLPALAEEVLRAEHRHCAKHLLSNFQKRFKGVSLEEKFWKCSKASHVPLFEDAMKEMKEEEEEAYNWLILEAPRYWSKLMFKREDLAFRLRNT</sequence>
<gene>
    <name evidence="1" type="ORF">Vadar_023144</name>
</gene>
<keyword evidence="2" id="KW-1185">Reference proteome</keyword>
<dbReference type="Proteomes" id="UP000828048">
    <property type="component" value="Chromosome 12"/>
</dbReference>